<name>A0A918KVI3_9ACTN</name>
<protein>
    <submittedName>
        <fullName evidence="2">Uncharacterized protein</fullName>
    </submittedName>
</protein>
<dbReference type="RefSeq" id="WP_229911224.1">
    <property type="nucleotide sequence ID" value="NZ_BMSX01000015.1"/>
</dbReference>
<dbReference type="AlphaFoldDB" id="A0A918KVI3"/>
<feature type="region of interest" description="Disordered" evidence="1">
    <location>
        <begin position="57"/>
        <end position="101"/>
    </location>
</feature>
<feature type="region of interest" description="Disordered" evidence="1">
    <location>
        <begin position="115"/>
        <end position="158"/>
    </location>
</feature>
<reference evidence="2" key="1">
    <citation type="journal article" date="2014" name="Int. J. Syst. Evol. Microbiol.">
        <title>Complete genome sequence of Corynebacterium casei LMG S-19264T (=DSM 44701T), isolated from a smear-ripened cheese.</title>
        <authorList>
            <consortium name="US DOE Joint Genome Institute (JGI-PGF)"/>
            <person name="Walter F."/>
            <person name="Albersmeier A."/>
            <person name="Kalinowski J."/>
            <person name="Ruckert C."/>
        </authorList>
    </citation>
    <scope>NUCLEOTIDE SEQUENCE</scope>
    <source>
        <strain evidence="2">JCM 4346</strain>
    </source>
</reference>
<dbReference type="EMBL" id="BMSX01000015">
    <property type="protein sequence ID" value="GGR35350.1"/>
    <property type="molecule type" value="Genomic_DNA"/>
</dbReference>
<dbReference type="Proteomes" id="UP000658320">
    <property type="component" value="Unassembled WGS sequence"/>
</dbReference>
<evidence type="ECO:0000256" key="1">
    <source>
        <dbReference type="SAM" id="MobiDB-lite"/>
    </source>
</evidence>
<organism evidence="2 3">
    <name type="scientific">Streptomyces aurantiogriseus</name>
    <dbReference type="NCBI Taxonomy" id="66870"/>
    <lineage>
        <taxon>Bacteria</taxon>
        <taxon>Bacillati</taxon>
        <taxon>Actinomycetota</taxon>
        <taxon>Actinomycetes</taxon>
        <taxon>Kitasatosporales</taxon>
        <taxon>Streptomycetaceae</taxon>
        <taxon>Streptomyces</taxon>
    </lineage>
</organism>
<comment type="caution">
    <text evidence="2">The sequence shown here is derived from an EMBL/GenBank/DDBJ whole genome shotgun (WGS) entry which is preliminary data.</text>
</comment>
<accession>A0A918KVI3</accession>
<gene>
    <name evidence="2" type="ORF">GCM10010251_59590</name>
</gene>
<evidence type="ECO:0000313" key="2">
    <source>
        <dbReference type="EMBL" id="GGR35350.1"/>
    </source>
</evidence>
<proteinExistence type="predicted"/>
<evidence type="ECO:0000313" key="3">
    <source>
        <dbReference type="Proteomes" id="UP000658320"/>
    </source>
</evidence>
<keyword evidence="3" id="KW-1185">Reference proteome</keyword>
<sequence>MQARAEAMAMATGRTSAVRWACSAVIALLAALAVLIHHETAAITPTPVQHAIHARHAGHAMPGMASPSAAAVPQGPAADHTDTLDAPAPAHGVDGSACGDPGMQHCTTASIDMVELAPPPQRPGPQAANPYQAKPARSPAGSISRAPPDLSVLSQLRI</sequence>
<feature type="compositionally biased region" description="Low complexity" evidence="1">
    <location>
        <begin position="60"/>
        <end position="71"/>
    </location>
</feature>
<reference evidence="2" key="2">
    <citation type="submission" date="2020-09" db="EMBL/GenBank/DDBJ databases">
        <authorList>
            <person name="Sun Q."/>
            <person name="Ohkuma M."/>
        </authorList>
    </citation>
    <scope>NUCLEOTIDE SEQUENCE</scope>
    <source>
        <strain evidence="2">JCM 4346</strain>
    </source>
</reference>